<name>A0A0F6VZR8_9BACT</name>
<protein>
    <recommendedName>
        <fullName evidence="4">DUF4397 domain-containing protein</fullName>
    </recommendedName>
</protein>
<proteinExistence type="predicted"/>
<dbReference type="RefSeq" id="WP_053231225.1">
    <property type="nucleotide sequence ID" value="NZ_CP011125.1"/>
</dbReference>
<evidence type="ECO:0000313" key="2">
    <source>
        <dbReference type="EMBL" id="AKF03806.1"/>
    </source>
</evidence>
<dbReference type="STRING" id="927083.DB32_000955"/>
<dbReference type="AlphaFoldDB" id="A0A0F6VZR8"/>
<dbReference type="EMBL" id="CP011125">
    <property type="protein sequence ID" value="AKF03806.1"/>
    <property type="molecule type" value="Genomic_DNA"/>
</dbReference>
<dbReference type="Proteomes" id="UP000034883">
    <property type="component" value="Chromosome"/>
</dbReference>
<gene>
    <name evidence="2" type="ORF">DB32_000955</name>
</gene>
<evidence type="ECO:0000313" key="3">
    <source>
        <dbReference type="Proteomes" id="UP000034883"/>
    </source>
</evidence>
<accession>A0A0F6VZR8</accession>
<sequence>MRDARAAVPNKACSFWRENHVPSIRLSMFLVALSSLALGCGERECGTEFVPDPATGLCVCPEGRIESRGMCLVPDGGVEPDGGLHDGGGPDAAEGDAGGDSVRVRVVHASFRVPQILVRVAGREIGPIVYGSVSAPIVVPRSIGGDTEVVVETGTGDALVSRTLALTESTTLVVAPETNESGETIYPLADDLPAAGGEPVYRVLNAMSAHAPVLVGNLFLTDSPFLSEMALGESSELLTTSDGLVQTAIVDIPDEGDGDILAAFSTQLARSAWIVLFGDTGAHLGAPRAMSALAIDADGGRLLTPDTMLYLLNATSDDVSVYVCETQGGAGTQASALVAGSLRQIVVPTHLAAAVGLRVGPDESTACTDSELPSTDLDGHPRRARTLVVVTGPSASPTLRVVPERAHTTDPAPGDALLVFSHFAAATYPSASLSLADADAAPPTPFFAGASLNVPAYAVVPRGTLQGRVQVRHPSMGSPLTSGALDATDVTDVVHVVYSDSTAGAPAHVVSGPQGRTWRAEVLRP</sequence>
<evidence type="ECO:0008006" key="4">
    <source>
        <dbReference type="Google" id="ProtNLM"/>
    </source>
</evidence>
<organism evidence="2 3">
    <name type="scientific">Sandaracinus amylolyticus</name>
    <dbReference type="NCBI Taxonomy" id="927083"/>
    <lineage>
        <taxon>Bacteria</taxon>
        <taxon>Pseudomonadati</taxon>
        <taxon>Myxococcota</taxon>
        <taxon>Polyangia</taxon>
        <taxon>Polyangiales</taxon>
        <taxon>Sandaracinaceae</taxon>
        <taxon>Sandaracinus</taxon>
    </lineage>
</organism>
<reference evidence="2 3" key="1">
    <citation type="submission" date="2015-03" db="EMBL/GenBank/DDBJ databases">
        <title>Genome assembly of Sandaracinus amylolyticus DSM 53668.</title>
        <authorList>
            <person name="Sharma G."/>
            <person name="Subramanian S."/>
        </authorList>
    </citation>
    <scope>NUCLEOTIDE SEQUENCE [LARGE SCALE GENOMIC DNA]</scope>
    <source>
        <strain evidence="2 3">DSM 53668</strain>
    </source>
</reference>
<feature type="region of interest" description="Disordered" evidence="1">
    <location>
        <begin position="76"/>
        <end position="98"/>
    </location>
</feature>
<keyword evidence="3" id="KW-1185">Reference proteome</keyword>
<evidence type="ECO:0000256" key="1">
    <source>
        <dbReference type="SAM" id="MobiDB-lite"/>
    </source>
</evidence>
<dbReference type="KEGG" id="samy:DB32_000955"/>